<evidence type="ECO:0000313" key="6">
    <source>
        <dbReference type="Proteomes" id="UP000274429"/>
    </source>
</evidence>
<dbReference type="OrthoDB" id="1933483at2759"/>
<evidence type="ECO:0000313" key="7">
    <source>
        <dbReference type="WBParaSite" id="TTAC_0000646501-mRNA-1"/>
    </source>
</evidence>
<evidence type="ECO:0000313" key="5">
    <source>
        <dbReference type="EMBL" id="VDM30664.1"/>
    </source>
</evidence>
<evidence type="ECO:0000256" key="1">
    <source>
        <dbReference type="ARBA" id="ARBA00009662"/>
    </source>
</evidence>
<dbReference type="PANTHER" id="PTHR12192">
    <property type="entry name" value="CATION TRANSPORT PROTEIN CHAC-RELATED"/>
    <property type="match status" value="1"/>
</dbReference>
<reference evidence="5 6" key="2">
    <citation type="submission" date="2018-11" db="EMBL/GenBank/DDBJ databases">
        <authorList>
            <consortium name="Pathogen Informatics"/>
        </authorList>
    </citation>
    <scope>NUCLEOTIDE SEQUENCE [LARGE SCALE GENOMIC DNA]</scope>
</reference>
<dbReference type="EMBL" id="UYWX01020304">
    <property type="protein sequence ID" value="VDM30664.1"/>
    <property type="molecule type" value="Genomic_DNA"/>
</dbReference>
<dbReference type="SUPFAM" id="SSF110857">
    <property type="entry name" value="Gamma-glutamyl cyclotransferase-like"/>
    <property type="match status" value="1"/>
</dbReference>
<keyword evidence="3" id="KW-0456">Lyase</keyword>
<dbReference type="STRING" id="6205.A0A0R3X041"/>
<keyword evidence="6" id="KW-1185">Reference proteome</keyword>
<protein>
    <recommendedName>
        <fullName evidence="2">glutathione-specific gamma-glutamylcyclotransferase</fullName>
        <ecNumber evidence="2">4.3.2.7</ecNumber>
    </recommendedName>
</protein>
<name>A0A0R3X041_HYDTA</name>
<dbReference type="GO" id="GO:0005737">
    <property type="term" value="C:cytoplasm"/>
    <property type="evidence" value="ECO:0007669"/>
    <property type="project" value="TreeGrafter"/>
</dbReference>
<comment type="similarity">
    <text evidence="1">Belongs to the gamma-glutamylcyclotransferase family. ChaC subfamily.</text>
</comment>
<comment type="catalytic activity">
    <reaction evidence="4">
        <text>glutathione = L-cysteinylglycine + 5-oxo-L-proline</text>
        <dbReference type="Rhea" id="RHEA:47724"/>
        <dbReference type="ChEBI" id="CHEBI:57925"/>
        <dbReference type="ChEBI" id="CHEBI:58402"/>
        <dbReference type="ChEBI" id="CHEBI:61694"/>
        <dbReference type="EC" id="4.3.2.7"/>
    </reaction>
</comment>
<dbReference type="Pfam" id="PF04752">
    <property type="entry name" value="ChaC"/>
    <property type="match status" value="1"/>
</dbReference>
<dbReference type="CDD" id="cd06661">
    <property type="entry name" value="GGCT_like"/>
    <property type="match status" value="1"/>
</dbReference>
<organism evidence="7">
    <name type="scientific">Hydatigena taeniaeformis</name>
    <name type="common">Feline tapeworm</name>
    <name type="synonym">Taenia taeniaeformis</name>
    <dbReference type="NCBI Taxonomy" id="6205"/>
    <lineage>
        <taxon>Eukaryota</taxon>
        <taxon>Metazoa</taxon>
        <taxon>Spiralia</taxon>
        <taxon>Lophotrochozoa</taxon>
        <taxon>Platyhelminthes</taxon>
        <taxon>Cestoda</taxon>
        <taxon>Eucestoda</taxon>
        <taxon>Cyclophyllidea</taxon>
        <taxon>Taeniidae</taxon>
        <taxon>Hydatigera</taxon>
    </lineage>
</organism>
<dbReference type="EC" id="4.3.2.7" evidence="2"/>
<dbReference type="PANTHER" id="PTHR12192:SF26">
    <property type="entry name" value="GLUTATHIONE-SPECIFIC GAMMA-GLUTAMYLCYCLOTRANSFERASE 1"/>
    <property type="match status" value="1"/>
</dbReference>
<dbReference type="Proteomes" id="UP000274429">
    <property type="component" value="Unassembled WGS sequence"/>
</dbReference>
<proteinExistence type="inferred from homology"/>
<evidence type="ECO:0000256" key="4">
    <source>
        <dbReference type="ARBA" id="ARBA00048073"/>
    </source>
</evidence>
<dbReference type="Gene3D" id="3.10.490.10">
    <property type="entry name" value="Gamma-glutamyl cyclotransferase-like"/>
    <property type="match status" value="1"/>
</dbReference>
<dbReference type="InterPro" id="IPR006840">
    <property type="entry name" value="ChaC"/>
</dbReference>
<dbReference type="AlphaFoldDB" id="A0A0R3X041"/>
<evidence type="ECO:0000256" key="3">
    <source>
        <dbReference type="ARBA" id="ARBA00023239"/>
    </source>
</evidence>
<gene>
    <name evidence="5" type="ORF">TTAC_LOCUS6450</name>
</gene>
<sequence>MAPNLDEKPSSATEVGHFTQNMCQERRKLYIFGYGSLIWWPNISYTRSWFGYIKGYKRRFYQGTTTHRGTQQNPGRVLTLLPSKNEEARVWGKAYEVDGAIQINSAIDSLAEREMILGGYSLKEVPFFPHRVVYENAKDQQDYQASGFMRVFVYIAKPGNDQYLGKAPLEVQVSRVDGEVKWNSRLHC</sequence>
<reference evidence="7" key="1">
    <citation type="submission" date="2017-02" db="UniProtKB">
        <authorList>
            <consortium name="WormBaseParasite"/>
        </authorList>
    </citation>
    <scope>IDENTIFICATION</scope>
</reference>
<evidence type="ECO:0000256" key="2">
    <source>
        <dbReference type="ARBA" id="ARBA00012344"/>
    </source>
</evidence>
<dbReference type="GO" id="GO:0006751">
    <property type="term" value="P:glutathione catabolic process"/>
    <property type="evidence" value="ECO:0007669"/>
    <property type="project" value="InterPro"/>
</dbReference>
<dbReference type="GO" id="GO:0061928">
    <property type="term" value="F:glutathione specific gamma-glutamylcyclotransferase activity"/>
    <property type="evidence" value="ECO:0007669"/>
    <property type="project" value="UniProtKB-EC"/>
</dbReference>
<dbReference type="InterPro" id="IPR013024">
    <property type="entry name" value="GGCT-like"/>
</dbReference>
<dbReference type="WBParaSite" id="TTAC_0000646501-mRNA-1">
    <property type="protein sequence ID" value="TTAC_0000646501-mRNA-1"/>
    <property type="gene ID" value="TTAC_0000646501"/>
</dbReference>
<accession>A0A0R3X041</accession>
<dbReference type="InterPro" id="IPR036568">
    <property type="entry name" value="GGCT-like_sf"/>
</dbReference>